<protein>
    <submittedName>
        <fullName evidence="2">Uncharacterized protein</fullName>
    </submittedName>
</protein>
<keyword evidence="3" id="KW-1185">Reference proteome</keyword>
<proteinExistence type="predicted"/>
<dbReference type="Proteomes" id="UP000734854">
    <property type="component" value="Unassembled WGS sequence"/>
</dbReference>
<reference evidence="2 3" key="1">
    <citation type="submission" date="2020-08" db="EMBL/GenBank/DDBJ databases">
        <title>Plant Genome Project.</title>
        <authorList>
            <person name="Zhang R.-G."/>
        </authorList>
    </citation>
    <scope>NUCLEOTIDE SEQUENCE [LARGE SCALE GENOMIC DNA]</scope>
    <source>
        <tissue evidence="2">Rhizome</tissue>
    </source>
</reference>
<comment type="caution">
    <text evidence="2">The sequence shown here is derived from an EMBL/GenBank/DDBJ whole genome shotgun (WGS) entry which is preliminary data.</text>
</comment>
<gene>
    <name evidence="2" type="ORF">ZIOFF_033301</name>
</gene>
<dbReference type="AlphaFoldDB" id="A0A8J5GK40"/>
<evidence type="ECO:0000313" key="3">
    <source>
        <dbReference type="Proteomes" id="UP000734854"/>
    </source>
</evidence>
<evidence type="ECO:0000256" key="1">
    <source>
        <dbReference type="SAM" id="MobiDB-lite"/>
    </source>
</evidence>
<dbReference type="EMBL" id="JACMSC010000009">
    <property type="protein sequence ID" value="KAG6507946.1"/>
    <property type="molecule type" value="Genomic_DNA"/>
</dbReference>
<name>A0A8J5GK40_ZINOF</name>
<feature type="region of interest" description="Disordered" evidence="1">
    <location>
        <begin position="153"/>
        <end position="191"/>
    </location>
</feature>
<evidence type="ECO:0000313" key="2">
    <source>
        <dbReference type="EMBL" id="KAG6507946.1"/>
    </source>
</evidence>
<sequence>MKPNHCRLLQSIDEEITNHCRWLPDRSNSLCSNPMLNPSVFHLISYALLYILYQMVRPLSNLKGAWMHPPPSGSDAAAAAATTVSPQSLDPLVHRYRVEKRVPRRRRRTWRSSSPSCAECTTRRSPCPLGEAPPSFEWEDFFGGGTEKVACEGGDGARAVTPTVDEEAKRPQGIDLNAEPGPEAEGVAVPSPLGEYTALSVLPPAVS</sequence>
<accession>A0A8J5GK40</accession>
<organism evidence="2 3">
    <name type="scientific">Zingiber officinale</name>
    <name type="common">Ginger</name>
    <name type="synonym">Amomum zingiber</name>
    <dbReference type="NCBI Taxonomy" id="94328"/>
    <lineage>
        <taxon>Eukaryota</taxon>
        <taxon>Viridiplantae</taxon>
        <taxon>Streptophyta</taxon>
        <taxon>Embryophyta</taxon>
        <taxon>Tracheophyta</taxon>
        <taxon>Spermatophyta</taxon>
        <taxon>Magnoliopsida</taxon>
        <taxon>Liliopsida</taxon>
        <taxon>Zingiberales</taxon>
        <taxon>Zingiberaceae</taxon>
        <taxon>Zingiber</taxon>
    </lineage>
</organism>